<evidence type="ECO:0000313" key="2">
    <source>
        <dbReference type="Proteomes" id="UP001595803"/>
    </source>
</evidence>
<keyword evidence="2" id="KW-1185">Reference proteome</keyword>
<name>A0ABV7Z9U4_9DEIO</name>
<evidence type="ECO:0000313" key="1">
    <source>
        <dbReference type="EMBL" id="MFC3833005.1"/>
    </source>
</evidence>
<proteinExistence type="predicted"/>
<sequence>MHAERVQALYIKLHQLGSSVSGGHVGAIERRHVFESEPEWKLYRGVVDALQRTSPWRERLTRTEIESYVNDLISFQASGQTAEQFAAMLATVEEALESQGERLFVLPVTGLFLFGDQLRLGSVTFLQITRDTLGTLTEECTARVMPSHRAGARQLLGEELTT</sequence>
<dbReference type="EMBL" id="JBHRZG010000009">
    <property type="protein sequence ID" value="MFC3833005.1"/>
    <property type="molecule type" value="Genomic_DNA"/>
</dbReference>
<dbReference type="RefSeq" id="WP_322474881.1">
    <property type="nucleotide sequence ID" value="NZ_JBHRZG010000009.1"/>
</dbReference>
<organism evidence="1 2">
    <name type="scientific">Deinococcus rufus</name>
    <dbReference type="NCBI Taxonomy" id="2136097"/>
    <lineage>
        <taxon>Bacteria</taxon>
        <taxon>Thermotogati</taxon>
        <taxon>Deinococcota</taxon>
        <taxon>Deinococci</taxon>
        <taxon>Deinococcales</taxon>
        <taxon>Deinococcaceae</taxon>
        <taxon>Deinococcus</taxon>
    </lineage>
</organism>
<protein>
    <submittedName>
        <fullName evidence="1">Uncharacterized protein</fullName>
    </submittedName>
</protein>
<gene>
    <name evidence="1" type="ORF">ACFOSB_09065</name>
</gene>
<reference evidence="2" key="1">
    <citation type="journal article" date="2019" name="Int. J. Syst. Evol. Microbiol.">
        <title>The Global Catalogue of Microorganisms (GCM) 10K type strain sequencing project: providing services to taxonomists for standard genome sequencing and annotation.</title>
        <authorList>
            <consortium name="The Broad Institute Genomics Platform"/>
            <consortium name="The Broad Institute Genome Sequencing Center for Infectious Disease"/>
            <person name="Wu L."/>
            <person name="Ma J."/>
        </authorList>
    </citation>
    <scope>NUCLEOTIDE SEQUENCE [LARGE SCALE GENOMIC DNA]</scope>
    <source>
        <strain evidence="2">CCTCC AB 2017081</strain>
    </source>
</reference>
<comment type="caution">
    <text evidence="1">The sequence shown here is derived from an EMBL/GenBank/DDBJ whole genome shotgun (WGS) entry which is preliminary data.</text>
</comment>
<accession>A0ABV7Z9U4</accession>
<dbReference type="Proteomes" id="UP001595803">
    <property type="component" value="Unassembled WGS sequence"/>
</dbReference>